<protein>
    <recommendedName>
        <fullName evidence="2">DUF5009 domain-containing protein</fullName>
    </recommendedName>
</protein>
<evidence type="ECO:0000259" key="2">
    <source>
        <dbReference type="Pfam" id="PF16401"/>
    </source>
</evidence>
<dbReference type="AlphaFoldDB" id="A0A382RJM9"/>
<feature type="domain" description="DUF5009" evidence="2">
    <location>
        <begin position="9"/>
        <end position="149"/>
    </location>
</feature>
<keyword evidence="1" id="KW-0472">Membrane</keyword>
<reference evidence="3" key="1">
    <citation type="submission" date="2018-05" db="EMBL/GenBank/DDBJ databases">
        <authorList>
            <person name="Lanie J.A."/>
            <person name="Ng W.-L."/>
            <person name="Kazmierczak K.M."/>
            <person name="Andrzejewski T.M."/>
            <person name="Davidsen T.M."/>
            <person name="Wayne K.J."/>
            <person name="Tettelin H."/>
            <person name="Glass J.I."/>
            <person name="Rusch D."/>
            <person name="Podicherti R."/>
            <person name="Tsui H.-C.T."/>
            <person name="Winkler M.E."/>
        </authorList>
    </citation>
    <scope>NUCLEOTIDE SEQUENCE</scope>
</reference>
<feature type="transmembrane region" description="Helical" evidence="1">
    <location>
        <begin position="63"/>
        <end position="81"/>
    </location>
</feature>
<feature type="transmembrane region" description="Helical" evidence="1">
    <location>
        <begin position="93"/>
        <end position="114"/>
    </location>
</feature>
<keyword evidence="1" id="KW-1133">Transmembrane helix</keyword>
<keyword evidence="1" id="KW-0812">Transmembrane</keyword>
<sequence>MKTLDDRLLSLDFFRGFTMFLLIAEGTPLFRHMVDPSLNGTLVHAIGTQFHHHPWNGLRLWDLVQPFFMFIVGVAIPFSVAKRMKGGDDFSQVLRHAALRSLLLLFLGVTLASIGPGEITFQFQNVLAQLSVTYLVAVFLMRFSFSTQLIVSFALILLSYSLYRFCTITGYDQPFVVDRNFGA</sequence>
<dbReference type="InterPro" id="IPR032176">
    <property type="entry name" value="DUF5009"/>
</dbReference>
<dbReference type="PANTHER" id="PTHR31061:SF24">
    <property type="entry name" value="LD22376P"/>
    <property type="match status" value="1"/>
</dbReference>
<gene>
    <name evidence="3" type="ORF">METZ01_LOCUS350753</name>
</gene>
<feature type="non-terminal residue" evidence="3">
    <location>
        <position position="183"/>
    </location>
</feature>
<dbReference type="Pfam" id="PF16401">
    <property type="entry name" value="DUF5009"/>
    <property type="match status" value="1"/>
</dbReference>
<name>A0A382RJM9_9ZZZZ</name>
<accession>A0A382RJM9</accession>
<dbReference type="EMBL" id="UINC01122222">
    <property type="protein sequence ID" value="SVC97899.1"/>
    <property type="molecule type" value="Genomic_DNA"/>
</dbReference>
<feature type="transmembrane region" description="Helical" evidence="1">
    <location>
        <begin position="12"/>
        <end position="30"/>
    </location>
</feature>
<dbReference type="PANTHER" id="PTHR31061">
    <property type="entry name" value="LD22376P"/>
    <property type="match status" value="1"/>
</dbReference>
<evidence type="ECO:0000313" key="3">
    <source>
        <dbReference type="EMBL" id="SVC97899.1"/>
    </source>
</evidence>
<organism evidence="3">
    <name type="scientific">marine metagenome</name>
    <dbReference type="NCBI Taxonomy" id="408172"/>
    <lineage>
        <taxon>unclassified sequences</taxon>
        <taxon>metagenomes</taxon>
        <taxon>ecological metagenomes</taxon>
    </lineage>
</organism>
<evidence type="ECO:0000256" key="1">
    <source>
        <dbReference type="SAM" id="Phobius"/>
    </source>
</evidence>
<feature type="transmembrane region" description="Helical" evidence="1">
    <location>
        <begin position="134"/>
        <end position="158"/>
    </location>
</feature>
<proteinExistence type="predicted"/>